<dbReference type="KEGG" id="paur:FGL86_03090"/>
<dbReference type="GO" id="GO:0004783">
    <property type="term" value="F:sulfite reductase (NADPH) activity"/>
    <property type="evidence" value="ECO:0007669"/>
    <property type="project" value="UniProtKB-UniRule"/>
</dbReference>
<dbReference type="PANTHER" id="PTHR11493:SF47">
    <property type="entry name" value="SULFITE REDUCTASE [NADPH] SUBUNIT BETA"/>
    <property type="match status" value="1"/>
</dbReference>
<evidence type="ECO:0000256" key="13">
    <source>
        <dbReference type="ARBA" id="ARBA00057160"/>
    </source>
</evidence>
<comment type="cofactor">
    <cofactor evidence="15">
        <name>[4Fe-4S] cluster</name>
        <dbReference type="ChEBI" id="CHEBI:49883"/>
    </cofactor>
    <text evidence="15">Binds 1 [4Fe-4S] cluster per subunit.</text>
</comment>
<feature type="binding site" evidence="15">
    <location>
        <position position="483"/>
    </location>
    <ligand>
        <name>[4Fe-4S] cluster</name>
        <dbReference type="ChEBI" id="CHEBI:49883"/>
    </ligand>
</feature>
<dbReference type="InterPro" id="IPR045169">
    <property type="entry name" value="NO2/SO3_Rdtase_4Fe4S_prot"/>
</dbReference>
<feature type="binding site" evidence="15">
    <location>
        <position position="444"/>
    </location>
    <ligand>
        <name>[4Fe-4S] cluster</name>
        <dbReference type="ChEBI" id="CHEBI:49883"/>
    </ligand>
</feature>
<keyword evidence="19" id="KW-1185">Reference proteome</keyword>
<evidence type="ECO:0000259" key="17">
    <source>
        <dbReference type="Pfam" id="PF03460"/>
    </source>
</evidence>
<keyword evidence="9 15" id="KW-0408">Iron</keyword>
<dbReference type="SUPFAM" id="SSF55124">
    <property type="entry name" value="Nitrite/Sulfite reductase N-terminal domain-like"/>
    <property type="match status" value="2"/>
</dbReference>
<evidence type="ECO:0000256" key="12">
    <source>
        <dbReference type="ARBA" id="ARBA00052219"/>
    </source>
</evidence>
<feature type="domain" description="Nitrite/sulphite reductase 4Fe-4S" evidence="16">
    <location>
        <begin position="178"/>
        <end position="332"/>
    </location>
</feature>
<dbReference type="GO" id="GO:0051539">
    <property type="term" value="F:4 iron, 4 sulfur cluster binding"/>
    <property type="evidence" value="ECO:0007669"/>
    <property type="project" value="UniProtKB-KW"/>
</dbReference>
<comment type="cofactor">
    <cofactor evidence="15">
        <name>siroheme</name>
        <dbReference type="ChEBI" id="CHEBI:60052"/>
    </cofactor>
    <text evidence="15">Binds 1 siroheme per subunit.</text>
</comment>
<reference evidence="18 19" key="1">
    <citation type="submission" date="2019-06" db="EMBL/GenBank/DDBJ databases">
        <title>Genome analyses of bacteria isolated from kimchi.</title>
        <authorList>
            <person name="Lee S."/>
            <person name="Ahn S."/>
            <person name="Roh S."/>
        </authorList>
    </citation>
    <scope>NUCLEOTIDE SEQUENCE [LARGE SCALE GENOMIC DNA]</scope>
    <source>
        <strain evidence="18 19">CBA4606</strain>
    </source>
</reference>
<evidence type="ECO:0000256" key="4">
    <source>
        <dbReference type="ARBA" id="ARBA00022605"/>
    </source>
</evidence>
<dbReference type="NCBIfam" id="NF010029">
    <property type="entry name" value="PRK13504.1"/>
    <property type="match status" value="1"/>
</dbReference>
<dbReference type="GO" id="GO:0070814">
    <property type="term" value="P:hydrogen sulfide biosynthetic process"/>
    <property type="evidence" value="ECO:0007669"/>
    <property type="project" value="UniProtKB-UniRule"/>
</dbReference>
<dbReference type="NCBIfam" id="TIGR02041">
    <property type="entry name" value="CysI"/>
    <property type="match status" value="1"/>
</dbReference>
<feature type="domain" description="Nitrite/Sulfite reductase ferredoxin-like" evidence="17">
    <location>
        <begin position="355"/>
        <end position="418"/>
    </location>
</feature>
<evidence type="ECO:0000256" key="5">
    <source>
        <dbReference type="ARBA" id="ARBA00022617"/>
    </source>
</evidence>
<evidence type="ECO:0000256" key="6">
    <source>
        <dbReference type="ARBA" id="ARBA00022723"/>
    </source>
</evidence>
<comment type="similarity">
    <text evidence="2 15">Belongs to the nitrite and sulfite reductase 4Fe-4S domain family.</text>
</comment>
<name>A0A5B8SN81_9GAMM</name>
<dbReference type="PROSITE" id="PS00365">
    <property type="entry name" value="NIR_SIR"/>
    <property type="match status" value="1"/>
</dbReference>
<dbReference type="GO" id="GO:0046872">
    <property type="term" value="F:metal ion binding"/>
    <property type="evidence" value="ECO:0007669"/>
    <property type="project" value="UniProtKB-KW"/>
</dbReference>
<dbReference type="EMBL" id="CP042382">
    <property type="protein sequence ID" value="QEA38156.1"/>
    <property type="molecule type" value="Genomic_DNA"/>
</dbReference>
<evidence type="ECO:0000256" key="7">
    <source>
        <dbReference type="ARBA" id="ARBA00022857"/>
    </source>
</evidence>
<evidence type="ECO:0000256" key="8">
    <source>
        <dbReference type="ARBA" id="ARBA00023002"/>
    </source>
</evidence>
<dbReference type="UniPathway" id="UPA00140">
    <property type="reaction ID" value="UER00207"/>
</dbReference>
<keyword evidence="8 15" id="KW-0560">Oxidoreductase</keyword>
<evidence type="ECO:0000256" key="15">
    <source>
        <dbReference type="HAMAP-Rule" id="MF_01540"/>
    </source>
</evidence>
<protein>
    <recommendedName>
        <fullName evidence="15">Sulfite reductase [NADPH] hemoprotein beta-component</fullName>
        <shortName evidence="15">SiR-HP</shortName>
        <shortName evidence="15">SiRHP</shortName>
        <ecNumber evidence="15">1.8.1.2</ecNumber>
    </recommendedName>
</protein>
<keyword evidence="11 15" id="KW-0198">Cysteine biosynthesis</keyword>
<evidence type="ECO:0000256" key="1">
    <source>
        <dbReference type="ARBA" id="ARBA00004774"/>
    </source>
</evidence>
<evidence type="ECO:0000256" key="2">
    <source>
        <dbReference type="ARBA" id="ARBA00010429"/>
    </source>
</evidence>
<evidence type="ECO:0000259" key="16">
    <source>
        <dbReference type="Pfam" id="PF01077"/>
    </source>
</evidence>
<feature type="binding site" description="axial binding residue" evidence="15">
    <location>
        <position position="487"/>
    </location>
    <ligand>
        <name>siroheme</name>
        <dbReference type="ChEBI" id="CHEBI:60052"/>
    </ligand>
    <ligandPart>
        <name>Fe</name>
        <dbReference type="ChEBI" id="CHEBI:18248"/>
    </ligandPart>
</feature>
<dbReference type="GO" id="GO:0000103">
    <property type="term" value="P:sulfate assimilation"/>
    <property type="evidence" value="ECO:0007669"/>
    <property type="project" value="UniProtKB-UniRule"/>
</dbReference>
<keyword evidence="6 15" id="KW-0479">Metal-binding</keyword>
<dbReference type="FunFam" id="3.30.413.10:FF:000003">
    <property type="entry name" value="Sulfite reductase [NADPH] hemoprotein beta-component"/>
    <property type="match status" value="1"/>
</dbReference>
<dbReference type="InterPro" id="IPR006066">
    <property type="entry name" value="NO2/SO3_Rdtase_FeS/sirohaem_BS"/>
</dbReference>
<feature type="domain" description="Nitrite/Sulfite reductase ferredoxin-like" evidence="17">
    <location>
        <begin position="79"/>
        <end position="139"/>
    </location>
</feature>
<comment type="catalytic activity">
    <reaction evidence="12 15">
        <text>hydrogen sulfide + 3 NADP(+) + 3 H2O = sulfite + 3 NADPH + 4 H(+)</text>
        <dbReference type="Rhea" id="RHEA:13801"/>
        <dbReference type="ChEBI" id="CHEBI:15377"/>
        <dbReference type="ChEBI" id="CHEBI:15378"/>
        <dbReference type="ChEBI" id="CHEBI:17359"/>
        <dbReference type="ChEBI" id="CHEBI:29919"/>
        <dbReference type="ChEBI" id="CHEBI:57783"/>
        <dbReference type="ChEBI" id="CHEBI:58349"/>
        <dbReference type="EC" id="1.8.1.2"/>
    </reaction>
</comment>
<comment type="function">
    <text evidence="13 15">Component of the sulfite reductase complex that catalyzes the 6-electron reduction of sulfite to sulfide. This is one of several activities required for the biosynthesis of L-cysteine from sulfate.</text>
</comment>
<feature type="binding site" evidence="15">
    <location>
        <position position="487"/>
    </location>
    <ligand>
        <name>[4Fe-4S] cluster</name>
        <dbReference type="ChEBI" id="CHEBI:49883"/>
    </ligand>
</feature>
<proteinExistence type="inferred from homology"/>
<dbReference type="Pfam" id="PF03460">
    <property type="entry name" value="NIR_SIR_ferr"/>
    <property type="match status" value="2"/>
</dbReference>
<dbReference type="PANTHER" id="PTHR11493">
    <property type="entry name" value="SULFITE REDUCTASE [NADPH] SUBUNIT BETA-RELATED"/>
    <property type="match status" value="1"/>
</dbReference>
<dbReference type="EC" id="1.8.1.2" evidence="15"/>
<organism evidence="18 19">
    <name type="scientific">Pistricoccus aurantiacus</name>
    <dbReference type="NCBI Taxonomy" id="1883414"/>
    <lineage>
        <taxon>Bacteria</taxon>
        <taxon>Pseudomonadati</taxon>
        <taxon>Pseudomonadota</taxon>
        <taxon>Gammaproteobacteria</taxon>
        <taxon>Oceanospirillales</taxon>
        <taxon>Halomonadaceae</taxon>
        <taxon>Pistricoccus</taxon>
    </lineage>
</organism>
<dbReference type="SUPFAM" id="SSF56014">
    <property type="entry name" value="Nitrite and sulphite reductase 4Fe-4S domain-like"/>
    <property type="match status" value="2"/>
</dbReference>
<dbReference type="GO" id="GO:0050311">
    <property type="term" value="F:sulfite reductase (ferredoxin) activity"/>
    <property type="evidence" value="ECO:0007669"/>
    <property type="project" value="TreeGrafter"/>
</dbReference>
<gene>
    <name evidence="15" type="primary">cysI</name>
    <name evidence="18" type="ORF">FGL86_03090</name>
</gene>
<dbReference type="RefSeq" id="WP_147183224.1">
    <property type="nucleotide sequence ID" value="NZ_CP042382.1"/>
</dbReference>
<dbReference type="GO" id="GO:0020037">
    <property type="term" value="F:heme binding"/>
    <property type="evidence" value="ECO:0007669"/>
    <property type="project" value="InterPro"/>
</dbReference>
<evidence type="ECO:0000256" key="11">
    <source>
        <dbReference type="ARBA" id="ARBA00023192"/>
    </source>
</evidence>
<keyword evidence="5 15" id="KW-0349">Heme</keyword>
<evidence type="ECO:0000256" key="9">
    <source>
        <dbReference type="ARBA" id="ARBA00023004"/>
    </source>
</evidence>
<keyword evidence="7 15" id="KW-0521">NADP</keyword>
<dbReference type="InterPro" id="IPR045854">
    <property type="entry name" value="NO2/SO3_Rdtase_4Fe4S_sf"/>
</dbReference>
<keyword evidence="4 15" id="KW-0028">Amino-acid biosynthesis</keyword>
<dbReference type="HAMAP" id="MF_01540">
    <property type="entry name" value="CysI"/>
    <property type="match status" value="1"/>
</dbReference>
<dbReference type="InterPro" id="IPR011786">
    <property type="entry name" value="CysI"/>
</dbReference>
<dbReference type="OrthoDB" id="3189055at2"/>
<dbReference type="GO" id="GO:0019344">
    <property type="term" value="P:cysteine biosynthetic process"/>
    <property type="evidence" value="ECO:0007669"/>
    <property type="project" value="UniProtKB-KW"/>
</dbReference>
<feature type="binding site" evidence="15">
    <location>
        <position position="438"/>
    </location>
    <ligand>
        <name>[4Fe-4S] cluster</name>
        <dbReference type="ChEBI" id="CHEBI:49883"/>
    </ligand>
</feature>
<dbReference type="Pfam" id="PF01077">
    <property type="entry name" value="NIR_SIR"/>
    <property type="match status" value="1"/>
</dbReference>
<dbReference type="InterPro" id="IPR006067">
    <property type="entry name" value="NO2/SO3_Rdtase_4Fe4S_dom"/>
</dbReference>
<accession>A0A5B8SN81</accession>
<evidence type="ECO:0000256" key="3">
    <source>
        <dbReference type="ARBA" id="ARBA00022485"/>
    </source>
</evidence>
<evidence type="ECO:0000256" key="14">
    <source>
        <dbReference type="ARBA" id="ARBA00062253"/>
    </source>
</evidence>
<dbReference type="Gene3D" id="3.30.413.10">
    <property type="entry name" value="Sulfite Reductase Hemoprotein, domain 1"/>
    <property type="match status" value="2"/>
</dbReference>
<dbReference type="GO" id="GO:0050661">
    <property type="term" value="F:NADP binding"/>
    <property type="evidence" value="ECO:0007669"/>
    <property type="project" value="InterPro"/>
</dbReference>
<comment type="subunit">
    <text evidence="14 15">Alpha(8)-beta(8). The alpha component is a flavoprotein, the beta component is a hemoprotein.</text>
</comment>
<dbReference type="InterPro" id="IPR005117">
    <property type="entry name" value="NiRdtase/SiRdtase_haem-b_fer"/>
</dbReference>
<keyword evidence="10 15" id="KW-0411">Iron-sulfur</keyword>
<sequence>MSTPDRSRDITQPLETLHPNERLKANSRFLCGTIEQSLADPITGALAPDDTQLTKFHGFYQQDDRDLRDERRRQKLEPAYQMMLRLRLPGGTCTPEQWLKLDDIGRRYGDGGLRLTTRQTFQFHGVLKRDLRTTIQDINSVLLDTMAACGDVNRTVMAAVNPHQSALHAKVQEHAQAVSDHLAPRAGAYREIWLDGERVDPDKDNEPIYGPTYLPRKFKIGFAVPPVNDIDVYSQDLGFIAIVEDGDLQGFNVCVGGGMGRTDNEAATYPRLADPIGFCRPEEMIAVAETIVTVQRDYGDRVDRKRARLKYTLDTHGLDWFKGEVEERLGWSLGEAREVAFEHNGDRYGWLEGDDGHWHYTLFIENGRIRDWPDYPLMSGLREIARVHEGEFQLTPNQNLTIVNISPAWRDTIERLLQDHHLTQGRRQSALRRNAMACVAMPTCGLAMAESERYLPSLLIKLEALAEQAGIADTPIVTRMTGCPNGCARPYLAEIGFTGRAPGKYNLYLGGGFHGQRLNKCYLENVGETKILEALEGLFQHYGREREPGEPFGDFVIRVGYVPEVTAGRHFND</sequence>
<dbReference type="PRINTS" id="PR00397">
    <property type="entry name" value="SIROHAEM"/>
</dbReference>
<dbReference type="Proteomes" id="UP000321272">
    <property type="component" value="Chromosome"/>
</dbReference>
<dbReference type="AlphaFoldDB" id="A0A5B8SN81"/>
<evidence type="ECO:0000313" key="19">
    <source>
        <dbReference type="Proteomes" id="UP000321272"/>
    </source>
</evidence>
<evidence type="ECO:0000256" key="10">
    <source>
        <dbReference type="ARBA" id="ARBA00023014"/>
    </source>
</evidence>
<dbReference type="GO" id="GO:0009337">
    <property type="term" value="C:sulfite reductase complex (NADPH)"/>
    <property type="evidence" value="ECO:0007669"/>
    <property type="project" value="InterPro"/>
</dbReference>
<comment type="pathway">
    <text evidence="1 15">Sulfur metabolism; hydrogen sulfide biosynthesis; hydrogen sulfide from sulfite (NADPH route): step 1/1.</text>
</comment>
<evidence type="ECO:0000313" key="18">
    <source>
        <dbReference type="EMBL" id="QEA38156.1"/>
    </source>
</evidence>
<keyword evidence="3 15" id="KW-0004">4Fe-4S</keyword>
<dbReference type="InterPro" id="IPR036136">
    <property type="entry name" value="Nit/Sulf_reduc_fer-like_dom_sf"/>
</dbReference>